<keyword evidence="6 7" id="KW-0472">Membrane</keyword>
<reference evidence="9 12" key="3">
    <citation type="submission" date="2020-10" db="EMBL/GenBank/DDBJ databases">
        <title>Ca. Dormibacterota MAGs.</title>
        <authorList>
            <person name="Montgomery K."/>
        </authorList>
    </citation>
    <scope>NUCLEOTIDE SEQUENCE [LARGE SCALE GENOMIC DNA]</scope>
    <source>
        <strain evidence="9">SC8812_S17_18</strain>
    </source>
</reference>
<dbReference type="InterPro" id="IPR020846">
    <property type="entry name" value="MFS_dom"/>
</dbReference>
<accession>A0A934JUI6</accession>
<organism evidence="10 11">
    <name type="scientific">Candidatus Aeolococcus gillhamiae</name>
    <dbReference type="NCBI Taxonomy" id="3127015"/>
    <lineage>
        <taxon>Bacteria</taxon>
        <taxon>Bacillati</taxon>
        <taxon>Candidatus Dormiibacterota</taxon>
        <taxon>Candidatus Dormibacteria</taxon>
        <taxon>Candidatus Aeolococcales</taxon>
        <taxon>Candidatus Aeolococcaceae</taxon>
        <taxon>Candidatus Aeolococcus</taxon>
    </lineage>
</organism>
<evidence type="ECO:0000313" key="11">
    <source>
        <dbReference type="Proteomes" id="UP000248724"/>
    </source>
</evidence>
<keyword evidence="3" id="KW-1003">Cell membrane</keyword>
<feature type="transmembrane region" description="Helical" evidence="7">
    <location>
        <begin position="61"/>
        <end position="81"/>
    </location>
</feature>
<dbReference type="AlphaFoldDB" id="A0A2W5YXT9"/>
<gene>
    <name evidence="10" type="ORF">DLM65_15020</name>
    <name evidence="9" type="ORF">JF886_00420</name>
</gene>
<proteinExistence type="predicted"/>
<comment type="caution">
    <text evidence="10">The sequence shown here is derived from an EMBL/GenBank/DDBJ whole genome shotgun (WGS) entry which is preliminary data.</text>
</comment>
<sequence length="434" mass="44727">MPSAGRRLSTALTGVAVDAGALRESPAFRRLAAGQLVSLVGRQITVVAVPYQVYTQTRSPALVGLLGLAQVIPLISVSLLAGGLADRFDRRRLLLVTQALLGLCSLALLIGALQHAPVVVVFVVVAAAASVSALDAPTRTAMIPNLVSKERLPGALSINVAMFQTTLIAGPAVGGLLIAHVGLSAAYLVDVASFAAAMLAVWLLPSQPPSAQAHESTLAAIRRGLAFIRRRRVILGTFVMDLCAMVFGFPRAVFPVLAATTFRTNAQGLGYLYSALGVGAVIAALSSGWLSRSTRLGRVVVVAIALWGVSIIAFGFAGSLWIGLVLLACAGAADSVSAVCRSTIMQTQTPDQLRGRLTATYYMVVVGGPFLGDLEAGVLAGVTSARVSVVSGGVLCLVGLALAALAFPEVWRHCERAGEHSPALSDNALAGPPV</sequence>
<dbReference type="CDD" id="cd06173">
    <property type="entry name" value="MFS_MefA_like"/>
    <property type="match status" value="1"/>
</dbReference>
<name>A0A2W5YXT9_9BACT</name>
<evidence type="ECO:0000259" key="8">
    <source>
        <dbReference type="PROSITE" id="PS50850"/>
    </source>
</evidence>
<evidence type="ECO:0000256" key="3">
    <source>
        <dbReference type="ARBA" id="ARBA00022475"/>
    </source>
</evidence>
<keyword evidence="4 7" id="KW-0812">Transmembrane</keyword>
<evidence type="ECO:0000256" key="5">
    <source>
        <dbReference type="ARBA" id="ARBA00022989"/>
    </source>
</evidence>
<dbReference type="Proteomes" id="UP000606991">
    <property type="component" value="Unassembled WGS sequence"/>
</dbReference>
<dbReference type="RefSeq" id="WP_337308483.1">
    <property type="nucleotide sequence ID" value="NZ_JAEKNS010000007.1"/>
</dbReference>
<dbReference type="EMBL" id="JAEKNS010000007">
    <property type="protein sequence ID" value="MBJ7593320.1"/>
    <property type="molecule type" value="Genomic_DNA"/>
</dbReference>
<feature type="transmembrane region" description="Helical" evidence="7">
    <location>
        <begin position="156"/>
        <end position="179"/>
    </location>
</feature>
<dbReference type="EMBL" id="QHBU01000286">
    <property type="protein sequence ID" value="PZR77722.1"/>
    <property type="molecule type" value="Genomic_DNA"/>
</dbReference>
<dbReference type="Gene3D" id="1.20.1250.20">
    <property type="entry name" value="MFS general substrate transporter like domains"/>
    <property type="match status" value="1"/>
</dbReference>
<feature type="transmembrane region" description="Helical" evidence="7">
    <location>
        <begin position="296"/>
        <end position="314"/>
    </location>
</feature>
<evidence type="ECO:0000313" key="12">
    <source>
        <dbReference type="Proteomes" id="UP000606991"/>
    </source>
</evidence>
<evidence type="ECO:0000256" key="6">
    <source>
        <dbReference type="ARBA" id="ARBA00023136"/>
    </source>
</evidence>
<evidence type="ECO:0000313" key="10">
    <source>
        <dbReference type="EMBL" id="PZR77722.1"/>
    </source>
</evidence>
<dbReference type="GO" id="GO:0022857">
    <property type="term" value="F:transmembrane transporter activity"/>
    <property type="evidence" value="ECO:0007669"/>
    <property type="project" value="InterPro"/>
</dbReference>
<feature type="transmembrane region" description="Helical" evidence="7">
    <location>
        <begin position="361"/>
        <end position="382"/>
    </location>
</feature>
<accession>A0A2W5YXT9</accession>
<dbReference type="GO" id="GO:0005886">
    <property type="term" value="C:plasma membrane"/>
    <property type="evidence" value="ECO:0007669"/>
    <property type="project" value="UniProtKB-SubCell"/>
</dbReference>
<feature type="transmembrane region" description="Helical" evidence="7">
    <location>
        <begin position="233"/>
        <end position="250"/>
    </location>
</feature>
<feature type="domain" description="Major facilitator superfamily (MFS) profile" evidence="8">
    <location>
        <begin position="229"/>
        <end position="434"/>
    </location>
</feature>
<dbReference type="InterPro" id="IPR010290">
    <property type="entry name" value="TM_effector"/>
</dbReference>
<feature type="transmembrane region" description="Helical" evidence="7">
    <location>
        <begin position="320"/>
        <end position="340"/>
    </location>
</feature>
<keyword evidence="2" id="KW-0813">Transport</keyword>
<keyword evidence="5 7" id="KW-1133">Transmembrane helix</keyword>
<dbReference type="PANTHER" id="PTHR23513">
    <property type="entry name" value="INTEGRAL MEMBRANE EFFLUX PROTEIN-RELATED"/>
    <property type="match status" value="1"/>
</dbReference>
<feature type="transmembrane region" description="Helical" evidence="7">
    <location>
        <begin position="270"/>
        <end position="289"/>
    </location>
</feature>
<dbReference type="Pfam" id="PF05977">
    <property type="entry name" value="MFS_3"/>
    <property type="match status" value="1"/>
</dbReference>
<evidence type="ECO:0000256" key="2">
    <source>
        <dbReference type="ARBA" id="ARBA00022448"/>
    </source>
</evidence>
<evidence type="ECO:0000256" key="7">
    <source>
        <dbReference type="SAM" id="Phobius"/>
    </source>
</evidence>
<protein>
    <submittedName>
        <fullName evidence="10">MFS transporter</fullName>
    </submittedName>
</protein>
<feature type="transmembrane region" description="Helical" evidence="7">
    <location>
        <begin position="388"/>
        <end position="407"/>
    </location>
</feature>
<dbReference type="PANTHER" id="PTHR23513:SF9">
    <property type="entry name" value="ENTEROBACTIN EXPORTER ENTS"/>
    <property type="match status" value="1"/>
</dbReference>
<dbReference type="SUPFAM" id="SSF103473">
    <property type="entry name" value="MFS general substrate transporter"/>
    <property type="match status" value="1"/>
</dbReference>
<dbReference type="InterPro" id="IPR036259">
    <property type="entry name" value="MFS_trans_sf"/>
</dbReference>
<reference evidence="10" key="2">
    <citation type="submission" date="2018-05" db="EMBL/GenBank/DDBJ databases">
        <authorList>
            <person name="Ferrari B."/>
        </authorList>
    </citation>
    <scope>NUCLEOTIDE SEQUENCE</scope>
    <source>
        <strain evidence="10">RRmetagenome_bin12</strain>
    </source>
</reference>
<feature type="transmembrane region" description="Helical" evidence="7">
    <location>
        <begin position="118"/>
        <end position="136"/>
    </location>
</feature>
<evidence type="ECO:0000256" key="1">
    <source>
        <dbReference type="ARBA" id="ARBA00004651"/>
    </source>
</evidence>
<evidence type="ECO:0000256" key="4">
    <source>
        <dbReference type="ARBA" id="ARBA00022692"/>
    </source>
</evidence>
<comment type="subcellular location">
    <subcellularLocation>
        <location evidence="1">Cell membrane</location>
        <topology evidence="1">Multi-pass membrane protein</topology>
    </subcellularLocation>
</comment>
<reference evidence="10 11" key="1">
    <citation type="journal article" date="2017" name="Nature">
        <title>Atmospheric trace gases support primary production in Antarctic desert surface soil.</title>
        <authorList>
            <person name="Ji M."/>
            <person name="Greening C."/>
            <person name="Vanwonterghem I."/>
            <person name="Carere C.R."/>
            <person name="Bay S.K."/>
            <person name="Steen J.A."/>
            <person name="Montgomery K."/>
            <person name="Lines T."/>
            <person name="Beardall J."/>
            <person name="van Dorst J."/>
            <person name="Snape I."/>
            <person name="Stott M.B."/>
            <person name="Hugenholtz P."/>
            <person name="Ferrari B.C."/>
        </authorList>
    </citation>
    <scope>NUCLEOTIDE SEQUENCE [LARGE SCALE GENOMIC DNA]</scope>
    <source>
        <strain evidence="10">RRmetagenome_bin12</strain>
    </source>
</reference>
<feature type="transmembrane region" description="Helical" evidence="7">
    <location>
        <begin position="93"/>
        <end position="112"/>
    </location>
</feature>
<evidence type="ECO:0000313" key="9">
    <source>
        <dbReference type="EMBL" id="MBJ7593320.1"/>
    </source>
</evidence>
<dbReference type="Proteomes" id="UP000248724">
    <property type="component" value="Unassembled WGS sequence"/>
</dbReference>
<dbReference type="PROSITE" id="PS50850">
    <property type="entry name" value="MFS"/>
    <property type="match status" value="1"/>
</dbReference>